<dbReference type="EMBL" id="JBFWIC010000011">
    <property type="protein sequence ID" value="MEZ0474937.1"/>
    <property type="molecule type" value="Genomic_DNA"/>
</dbReference>
<accession>A0ABV4HQE8</accession>
<evidence type="ECO:0000313" key="1">
    <source>
        <dbReference type="EMBL" id="MEZ0474937.1"/>
    </source>
</evidence>
<comment type="caution">
    <text evidence="1">The sequence shown here is derived from an EMBL/GenBank/DDBJ whole genome shotgun (WGS) entry which is preliminary data.</text>
</comment>
<sequence>MNGINEDGQYIYDFDADGVFEERLYDNTGQSRWALQLGFRYKF</sequence>
<dbReference type="RefSeq" id="WP_370562335.1">
    <property type="nucleotide sequence ID" value="NZ_JBFWIB010000001.1"/>
</dbReference>
<gene>
    <name evidence="1" type="ORF">AB6713_09975</name>
</gene>
<dbReference type="Proteomes" id="UP001566331">
    <property type="component" value="Unassembled WGS sequence"/>
</dbReference>
<protein>
    <submittedName>
        <fullName evidence="1">Uncharacterized protein</fullName>
    </submittedName>
</protein>
<evidence type="ECO:0000313" key="2">
    <source>
        <dbReference type="Proteomes" id="UP001566331"/>
    </source>
</evidence>
<organism evidence="1 2">
    <name type="scientific">Luteimonas salinilitoris</name>
    <dbReference type="NCBI Taxonomy" id="3237697"/>
    <lineage>
        <taxon>Bacteria</taxon>
        <taxon>Pseudomonadati</taxon>
        <taxon>Pseudomonadota</taxon>
        <taxon>Gammaproteobacteria</taxon>
        <taxon>Lysobacterales</taxon>
        <taxon>Lysobacteraceae</taxon>
        <taxon>Luteimonas</taxon>
    </lineage>
</organism>
<reference evidence="1 2" key="1">
    <citation type="submission" date="2024-07" db="EMBL/GenBank/DDBJ databases">
        <title>Luteimonas salilacus sp. nov., isolated from the shore soil of Salt Lake in Tibet of China.</title>
        <authorList>
            <person name="Zhang X."/>
            <person name="Li A."/>
        </authorList>
    </citation>
    <scope>NUCLEOTIDE SEQUENCE [LARGE SCALE GENOMIC DNA]</scope>
    <source>
        <strain evidence="1 2">B3-2-R+30</strain>
    </source>
</reference>
<keyword evidence="2" id="KW-1185">Reference proteome</keyword>
<name>A0ABV4HQE8_9GAMM</name>
<proteinExistence type="predicted"/>